<keyword evidence="6" id="KW-0378">Hydrolase</keyword>
<accession>A0AA39X251</accession>
<evidence type="ECO:0000256" key="2">
    <source>
        <dbReference type="ARBA" id="ARBA00008721"/>
    </source>
</evidence>
<dbReference type="Pfam" id="PF05572">
    <property type="entry name" value="Peptidase_M43"/>
    <property type="match status" value="1"/>
</dbReference>
<dbReference type="InterPro" id="IPR024079">
    <property type="entry name" value="MetalloPept_cat_dom_sf"/>
</dbReference>
<evidence type="ECO:0000256" key="9">
    <source>
        <dbReference type="ARBA" id="ARBA00023157"/>
    </source>
</evidence>
<evidence type="ECO:0000259" key="10">
    <source>
        <dbReference type="Pfam" id="PF05572"/>
    </source>
</evidence>
<reference evidence="11" key="1">
    <citation type="submission" date="2023-06" db="EMBL/GenBank/DDBJ databases">
        <title>Genome-scale phylogeny and comparative genomics of the fungal order Sordariales.</title>
        <authorList>
            <consortium name="Lawrence Berkeley National Laboratory"/>
            <person name="Hensen N."/>
            <person name="Bonometti L."/>
            <person name="Westerberg I."/>
            <person name="Brannstrom I.O."/>
            <person name="Guillou S."/>
            <person name="Cros-Aarteil S."/>
            <person name="Calhoun S."/>
            <person name="Haridas S."/>
            <person name="Kuo A."/>
            <person name="Mondo S."/>
            <person name="Pangilinan J."/>
            <person name="Riley R."/>
            <person name="Labutti K."/>
            <person name="Andreopoulos B."/>
            <person name="Lipzen A."/>
            <person name="Chen C."/>
            <person name="Yanf M."/>
            <person name="Daum C."/>
            <person name="Ng V."/>
            <person name="Clum A."/>
            <person name="Steindorff A."/>
            <person name="Ohm R."/>
            <person name="Martin F."/>
            <person name="Silar P."/>
            <person name="Natvig D."/>
            <person name="Lalanne C."/>
            <person name="Gautier V."/>
            <person name="Ament-Velasquez S.L."/>
            <person name="Kruys A."/>
            <person name="Hutchinson M.I."/>
            <person name="Powell A.J."/>
            <person name="Barry K."/>
            <person name="Miller A.N."/>
            <person name="Grigoriev I.V."/>
            <person name="Debuchy R."/>
            <person name="Gladieux P."/>
            <person name="Thoren M.H."/>
            <person name="Johannesson H."/>
        </authorList>
    </citation>
    <scope>NUCLEOTIDE SEQUENCE</scope>
    <source>
        <strain evidence="11">CBS 606.72</strain>
    </source>
</reference>
<keyword evidence="8" id="KW-0482">Metalloprotease</keyword>
<dbReference type="CDD" id="cd04275">
    <property type="entry name" value="ZnMc_pappalysin_like"/>
    <property type="match status" value="1"/>
</dbReference>
<evidence type="ECO:0000256" key="4">
    <source>
        <dbReference type="ARBA" id="ARBA00022723"/>
    </source>
</evidence>
<evidence type="ECO:0000256" key="3">
    <source>
        <dbReference type="ARBA" id="ARBA00022670"/>
    </source>
</evidence>
<feature type="non-terminal residue" evidence="11">
    <location>
        <position position="1"/>
    </location>
</feature>
<protein>
    <recommendedName>
        <fullName evidence="10">Peptidase M43 pregnancy-associated plasma-A domain-containing protein</fullName>
    </recommendedName>
</protein>
<dbReference type="GO" id="GO:0008237">
    <property type="term" value="F:metallopeptidase activity"/>
    <property type="evidence" value="ECO:0007669"/>
    <property type="project" value="UniProtKB-KW"/>
</dbReference>
<comment type="function">
    <text evidence="1">Secreted metalloproteinase that allows assimilation of proteinaceous substrates.</text>
</comment>
<feature type="non-terminal residue" evidence="11">
    <location>
        <position position="227"/>
    </location>
</feature>
<dbReference type="Gene3D" id="3.40.390.10">
    <property type="entry name" value="Collagenase (Catalytic Domain)"/>
    <property type="match status" value="1"/>
</dbReference>
<keyword evidence="9" id="KW-1015">Disulfide bond</keyword>
<evidence type="ECO:0000256" key="5">
    <source>
        <dbReference type="ARBA" id="ARBA00022729"/>
    </source>
</evidence>
<evidence type="ECO:0000256" key="7">
    <source>
        <dbReference type="ARBA" id="ARBA00022833"/>
    </source>
</evidence>
<sequence>SSLVVDTYIHIVASGTTIADGYLDDETISRQISVLRSTYAPTGVSFQILGINRVINTLWATSISPADHLSMKKALRQGTYKTLNLYYRPVVGADDDGGELLGQCPFPDAGIAAGSDDFFNDGCMMLPSTVPGGAMPEFDLGITTTHEVGHWFGLFHTFEGGCFVGDQVADTPAERTPSRDCGVKDTCPEQPGLDPINNYMDYSPDSCLNQFTDGQRVRLHEVWQLFR</sequence>
<feature type="domain" description="Peptidase M43 pregnancy-associated plasma-A" evidence="10">
    <location>
        <begin position="142"/>
        <end position="222"/>
    </location>
</feature>
<keyword evidence="7" id="KW-0862">Zinc</keyword>
<dbReference type="SUPFAM" id="SSF55486">
    <property type="entry name" value="Metalloproteases ('zincins'), catalytic domain"/>
    <property type="match status" value="1"/>
</dbReference>
<dbReference type="GO" id="GO:0046872">
    <property type="term" value="F:metal ion binding"/>
    <property type="evidence" value="ECO:0007669"/>
    <property type="project" value="UniProtKB-KW"/>
</dbReference>
<name>A0AA39X251_9PEZI</name>
<dbReference type="AlphaFoldDB" id="A0AA39X251"/>
<dbReference type="PANTHER" id="PTHR47466:SF1">
    <property type="entry name" value="METALLOPROTEASE MEP1 (AFU_ORTHOLOGUE AFUA_1G07730)-RELATED"/>
    <property type="match status" value="1"/>
</dbReference>
<evidence type="ECO:0000313" key="12">
    <source>
        <dbReference type="Proteomes" id="UP001175000"/>
    </source>
</evidence>
<keyword evidence="12" id="KW-1185">Reference proteome</keyword>
<evidence type="ECO:0000256" key="1">
    <source>
        <dbReference type="ARBA" id="ARBA00003174"/>
    </source>
</evidence>
<keyword evidence="3" id="KW-0645">Protease</keyword>
<dbReference type="GO" id="GO:0006508">
    <property type="term" value="P:proteolysis"/>
    <property type="evidence" value="ECO:0007669"/>
    <property type="project" value="UniProtKB-KW"/>
</dbReference>
<dbReference type="InterPro" id="IPR008754">
    <property type="entry name" value="Peptidase_M43"/>
</dbReference>
<evidence type="ECO:0000313" key="11">
    <source>
        <dbReference type="EMBL" id="KAK0625907.1"/>
    </source>
</evidence>
<comment type="similarity">
    <text evidence="2">Belongs to the peptidase M43B family.</text>
</comment>
<dbReference type="Proteomes" id="UP001175000">
    <property type="component" value="Unassembled WGS sequence"/>
</dbReference>
<evidence type="ECO:0000256" key="6">
    <source>
        <dbReference type="ARBA" id="ARBA00022801"/>
    </source>
</evidence>
<keyword evidence="4" id="KW-0479">Metal-binding</keyword>
<comment type="caution">
    <text evidence="11">The sequence shown here is derived from an EMBL/GenBank/DDBJ whole genome shotgun (WGS) entry which is preliminary data.</text>
</comment>
<evidence type="ECO:0000256" key="8">
    <source>
        <dbReference type="ARBA" id="ARBA00023049"/>
    </source>
</evidence>
<proteinExistence type="inferred from homology"/>
<dbReference type="PANTHER" id="PTHR47466">
    <property type="match status" value="1"/>
</dbReference>
<keyword evidence="5" id="KW-0732">Signal</keyword>
<organism evidence="11 12">
    <name type="scientific">Immersiella caudata</name>
    <dbReference type="NCBI Taxonomy" id="314043"/>
    <lineage>
        <taxon>Eukaryota</taxon>
        <taxon>Fungi</taxon>
        <taxon>Dikarya</taxon>
        <taxon>Ascomycota</taxon>
        <taxon>Pezizomycotina</taxon>
        <taxon>Sordariomycetes</taxon>
        <taxon>Sordariomycetidae</taxon>
        <taxon>Sordariales</taxon>
        <taxon>Lasiosphaeriaceae</taxon>
        <taxon>Immersiella</taxon>
    </lineage>
</organism>
<dbReference type="EMBL" id="JAULSU010000002">
    <property type="protein sequence ID" value="KAK0625907.1"/>
    <property type="molecule type" value="Genomic_DNA"/>
</dbReference>
<gene>
    <name evidence="11" type="ORF">B0T14DRAFT_407469</name>
</gene>